<dbReference type="PANTHER" id="PTHR42861">
    <property type="entry name" value="CALCIUM-TRANSPORTING ATPASE"/>
    <property type="match status" value="1"/>
</dbReference>
<feature type="transmembrane region" description="Helical" evidence="10">
    <location>
        <begin position="714"/>
        <end position="732"/>
    </location>
</feature>
<dbReference type="NCBIfam" id="TIGR01494">
    <property type="entry name" value="ATPase_P-type"/>
    <property type="match status" value="2"/>
</dbReference>
<dbReference type="GO" id="GO:0016887">
    <property type="term" value="F:ATP hydrolysis activity"/>
    <property type="evidence" value="ECO:0007669"/>
    <property type="project" value="InterPro"/>
</dbReference>
<dbReference type="PROSITE" id="PS00154">
    <property type="entry name" value="ATPASE_E1_E2"/>
    <property type="match status" value="1"/>
</dbReference>
<dbReference type="PATRIC" id="fig|1121448.10.peg.213"/>
<gene>
    <name evidence="12" type="ORF">DGI_0208</name>
</gene>
<evidence type="ECO:0000256" key="5">
    <source>
        <dbReference type="ARBA" id="ARBA00022840"/>
    </source>
</evidence>
<keyword evidence="2" id="KW-0597">Phosphoprotein</keyword>
<dbReference type="SUPFAM" id="SSF81660">
    <property type="entry name" value="Metal cation-transporting ATPase, ATP-binding domain N"/>
    <property type="match status" value="1"/>
</dbReference>
<dbReference type="SMART" id="SM00831">
    <property type="entry name" value="Cation_ATPase_N"/>
    <property type="match status" value="1"/>
</dbReference>
<dbReference type="RefSeq" id="WP_021758737.1">
    <property type="nucleotide sequence ID" value="NC_022444.1"/>
</dbReference>
<keyword evidence="8 10" id="KW-1133">Transmembrane helix</keyword>
<dbReference type="Pfam" id="PF00690">
    <property type="entry name" value="Cation_ATPase_N"/>
    <property type="match status" value="1"/>
</dbReference>
<evidence type="ECO:0000256" key="9">
    <source>
        <dbReference type="ARBA" id="ARBA00023136"/>
    </source>
</evidence>
<dbReference type="SUPFAM" id="SSF81665">
    <property type="entry name" value="Calcium ATPase, transmembrane domain M"/>
    <property type="match status" value="1"/>
</dbReference>
<dbReference type="STRING" id="1121448.DGI_0208"/>
<dbReference type="Gene3D" id="3.40.1110.10">
    <property type="entry name" value="Calcium-transporting ATPase, cytoplasmic domain N"/>
    <property type="match status" value="1"/>
</dbReference>
<keyword evidence="6" id="KW-0460">Magnesium</keyword>
<evidence type="ECO:0000256" key="8">
    <source>
        <dbReference type="ARBA" id="ARBA00022989"/>
    </source>
</evidence>
<dbReference type="FunFam" id="3.40.50.1000:FF:000001">
    <property type="entry name" value="Phospholipid-transporting ATPase IC"/>
    <property type="match status" value="1"/>
</dbReference>
<dbReference type="Pfam" id="PF13246">
    <property type="entry name" value="Cation_ATPase"/>
    <property type="match status" value="1"/>
</dbReference>
<dbReference type="Pfam" id="PF00122">
    <property type="entry name" value="E1-E2_ATPase"/>
    <property type="match status" value="1"/>
</dbReference>
<dbReference type="InterPro" id="IPR059000">
    <property type="entry name" value="ATPase_P-type_domA"/>
</dbReference>
<evidence type="ECO:0000256" key="2">
    <source>
        <dbReference type="ARBA" id="ARBA00022553"/>
    </source>
</evidence>
<dbReference type="HOGENOM" id="CLU_002360_4_1_7"/>
<dbReference type="GO" id="GO:0005524">
    <property type="term" value="F:ATP binding"/>
    <property type="evidence" value="ECO:0007669"/>
    <property type="project" value="UniProtKB-KW"/>
</dbReference>
<dbReference type="InterPro" id="IPR004014">
    <property type="entry name" value="ATPase_P-typ_cation-transptr_N"/>
</dbReference>
<feature type="domain" description="Cation-transporting P-type ATPase N-terminal" evidence="11">
    <location>
        <begin position="10"/>
        <end position="84"/>
    </location>
</feature>
<feature type="transmembrane region" description="Helical" evidence="10">
    <location>
        <begin position="252"/>
        <end position="270"/>
    </location>
</feature>
<keyword evidence="13" id="KW-1185">Reference proteome</keyword>
<evidence type="ECO:0000313" key="12">
    <source>
        <dbReference type="EMBL" id="AGW12142.1"/>
    </source>
</evidence>
<keyword evidence="4" id="KW-0547">Nucleotide-binding</keyword>
<dbReference type="InterPro" id="IPR044492">
    <property type="entry name" value="P_typ_ATPase_HD_dom"/>
</dbReference>
<dbReference type="SFLD" id="SFLDF00027">
    <property type="entry name" value="p-type_atpase"/>
    <property type="match status" value="1"/>
</dbReference>
<organism evidence="12 13">
    <name type="scientific">Megalodesulfovibrio gigas (strain ATCC 19364 / DSM 1382 / NCIMB 9332 / VKM B-1759)</name>
    <name type="common">Desulfovibrio gigas</name>
    <dbReference type="NCBI Taxonomy" id="1121448"/>
    <lineage>
        <taxon>Bacteria</taxon>
        <taxon>Pseudomonadati</taxon>
        <taxon>Thermodesulfobacteriota</taxon>
        <taxon>Desulfovibrionia</taxon>
        <taxon>Desulfovibrionales</taxon>
        <taxon>Desulfovibrionaceae</taxon>
        <taxon>Megalodesulfovibrio</taxon>
    </lineage>
</organism>
<protein>
    <submittedName>
        <fullName evidence="12">Putative ATPase, P-type (Transporting), HAD superfamily, subfamily IC</fullName>
    </submittedName>
</protein>
<dbReference type="Gene3D" id="2.70.150.10">
    <property type="entry name" value="Calcium-transporting ATPase, cytoplasmic transduction domain A"/>
    <property type="match status" value="1"/>
</dbReference>
<accession>T2G8D5</accession>
<dbReference type="Pfam" id="PF00689">
    <property type="entry name" value="Cation_ATPase_C"/>
    <property type="match status" value="1"/>
</dbReference>
<dbReference type="GO" id="GO:0016020">
    <property type="term" value="C:membrane"/>
    <property type="evidence" value="ECO:0007669"/>
    <property type="project" value="InterPro"/>
</dbReference>
<dbReference type="SUPFAM" id="SSF56784">
    <property type="entry name" value="HAD-like"/>
    <property type="match status" value="1"/>
</dbReference>
<evidence type="ECO:0000313" key="13">
    <source>
        <dbReference type="Proteomes" id="UP000016587"/>
    </source>
</evidence>
<dbReference type="InterPro" id="IPR023299">
    <property type="entry name" value="ATPase_P-typ_cyto_dom_N"/>
</dbReference>
<keyword evidence="7" id="KW-1278">Translocase</keyword>
<dbReference type="SUPFAM" id="SSF81653">
    <property type="entry name" value="Calcium ATPase, transduction domain A"/>
    <property type="match status" value="1"/>
</dbReference>
<dbReference type="Gene3D" id="3.40.50.1000">
    <property type="entry name" value="HAD superfamily/HAD-like"/>
    <property type="match status" value="1"/>
</dbReference>
<keyword evidence="9 10" id="KW-0472">Membrane</keyword>
<feature type="transmembrane region" description="Helical" evidence="10">
    <location>
        <begin position="858"/>
        <end position="876"/>
    </location>
</feature>
<name>T2G8D5_MEGG1</name>
<dbReference type="InterPro" id="IPR036412">
    <property type="entry name" value="HAD-like_sf"/>
</dbReference>
<dbReference type="PRINTS" id="PR00119">
    <property type="entry name" value="CATATPASE"/>
</dbReference>
<keyword evidence="3 10" id="KW-0812">Transmembrane</keyword>
<dbReference type="SFLD" id="SFLDS00003">
    <property type="entry name" value="Haloacid_Dehalogenase"/>
    <property type="match status" value="1"/>
</dbReference>
<feature type="transmembrane region" description="Helical" evidence="10">
    <location>
        <begin position="682"/>
        <end position="702"/>
    </location>
</feature>
<dbReference type="InterPro" id="IPR018303">
    <property type="entry name" value="ATPase_P-typ_P_site"/>
</dbReference>
<dbReference type="KEGG" id="dgg:DGI_0208"/>
<evidence type="ECO:0000259" key="11">
    <source>
        <dbReference type="SMART" id="SM00831"/>
    </source>
</evidence>
<dbReference type="eggNOG" id="COG0474">
    <property type="taxonomic scope" value="Bacteria"/>
</dbReference>
<evidence type="ECO:0000256" key="3">
    <source>
        <dbReference type="ARBA" id="ARBA00022692"/>
    </source>
</evidence>
<proteinExistence type="predicted"/>
<evidence type="ECO:0000256" key="10">
    <source>
        <dbReference type="SAM" id="Phobius"/>
    </source>
</evidence>
<dbReference type="Gene3D" id="1.20.1110.10">
    <property type="entry name" value="Calcium-transporting ATPase, transmembrane domain"/>
    <property type="match status" value="1"/>
</dbReference>
<dbReference type="InterPro" id="IPR023214">
    <property type="entry name" value="HAD_sf"/>
</dbReference>
<dbReference type="AlphaFoldDB" id="T2G8D5"/>
<dbReference type="InterPro" id="IPR008250">
    <property type="entry name" value="ATPase_P-typ_transduc_dom_A_sf"/>
</dbReference>
<dbReference type="OrthoDB" id="9763278at2"/>
<feature type="transmembrane region" description="Helical" evidence="10">
    <location>
        <begin position="753"/>
        <end position="776"/>
    </location>
</feature>
<dbReference type="EMBL" id="CP006585">
    <property type="protein sequence ID" value="AGW12142.1"/>
    <property type="molecule type" value="Genomic_DNA"/>
</dbReference>
<dbReference type="Proteomes" id="UP000016587">
    <property type="component" value="Chromosome"/>
</dbReference>
<evidence type="ECO:0000256" key="6">
    <source>
        <dbReference type="ARBA" id="ARBA00022842"/>
    </source>
</evidence>
<evidence type="ECO:0000256" key="7">
    <source>
        <dbReference type="ARBA" id="ARBA00022967"/>
    </source>
</evidence>
<keyword evidence="5" id="KW-0067">ATP-binding</keyword>
<reference evidence="13" key="2">
    <citation type="submission" date="2013-07" db="EMBL/GenBank/DDBJ databases">
        <authorList>
            <person name="Morais-Silva F.O."/>
            <person name="Rezende A.M."/>
            <person name="Pimentel C."/>
            <person name="Resende D.M."/>
            <person name="Santos C.I."/>
            <person name="Clemente C."/>
            <person name="de Oliveira L.M."/>
            <person name="da Silva S.M."/>
            <person name="Costa D.A."/>
            <person name="Varela-Raposo A."/>
            <person name="Horacio E.C.A."/>
            <person name="Matos M."/>
            <person name="Flores O."/>
            <person name="Ruiz J.C."/>
            <person name="Rodrigues-Pousada C."/>
        </authorList>
    </citation>
    <scope>NUCLEOTIDE SEQUENCE [LARGE SCALE GENOMIC DNA]</scope>
    <source>
        <strain evidence="13">ATCC 19364 / DSM 1382 / NCIMB 9332 / VKM B-1759</strain>
    </source>
</reference>
<dbReference type="GO" id="GO:0012505">
    <property type="term" value="C:endomembrane system"/>
    <property type="evidence" value="ECO:0007669"/>
    <property type="project" value="UniProtKB-SubCell"/>
</dbReference>
<feature type="transmembrane region" description="Helical" evidence="10">
    <location>
        <begin position="824"/>
        <end position="846"/>
    </location>
</feature>
<feature type="transmembrane region" description="Helical" evidence="10">
    <location>
        <begin position="782"/>
        <end position="803"/>
    </location>
</feature>
<comment type="subcellular location">
    <subcellularLocation>
        <location evidence="1">Endomembrane system</location>
        <topology evidence="1">Multi-pass membrane protein</topology>
    </subcellularLocation>
</comment>
<feature type="transmembrane region" description="Helical" evidence="10">
    <location>
        <begin position="276"/>
        <end position="302"/>
    </location>
</feature>
<dbReference type="FunFam" id="2.70.150.10:FF:000160">
    <property type="entry name" value="Sarcoplasmic/endoplasmic reticulum calcium ATPase 1"/>
    <property type="match status" value="1"/>
</dbReference>
<sequence length="887" mass="93666">MPSPPMIPDAPWAMPAPAVAAALETDLARGLTDAEAQARLERFGENVITAQQQEPWHAILLRQVMNLIALLLVLAAVMSAVLGEWLEVAAIAVALLLNVLIGFVTELKALRSIAALQRMSQVNARVIRDGRVKEIPASQVVPGDLLALEAGDVLAADLRVVESSRLRANESALTGESLPVDKITAPLPESTMLADRTNMLFKGTALHMGTGTAIATGTGMGTELGRIAALTQSAKAEQSPLEKRLNSLGGKLFWITLAVAAVVIVAGVQSGMALPLIIQTAIALAVATIPEGLPIVATIALAQGMWRMAARNAVITRLSAVETLGTVNVLCSDKTGTLTENRMRLASMLLAGADGLPAVVVPGTDTPPHLRQAVLAGVLCNNGQLAHDGEDEHVGDPLELALLEAGRDAGLERDHLLQTMPELREEAFDSDTVMMATYHQDTEGLLVAVKGAPERVLAVCATVRTSEGDIPITPALRQAWEDGNRRLAGQGLRLLGLAGKAAASTEDPPYTDLTLLGLAGLADPPRADMREVVARLRQQGVRLVMVTGDQPATALAVGEALGLVDAEHGKVMVGADLRPGHTLTAVEKRDLLQTNVFARVTPEQKLDLIGLYQEAGHVVGMTGDGVNDAPALKKSDIGVAMGLRGTQVAQEAADLVLKDDALATVAMAVDQGRVIFNNIRKFIVYLLSGNVGQLMLIGAAMGLGLKLPLLPLQILYLNMICDIFPALALGLGQGRGAPPPPQPRGVREPVLAAAHWTGIFVYGAVIAACMLAAYWWALHRLLFTQEQAVTVTFLSLALARIWHTFNMRERRTGVFVNDITCNPFAWGAVAISLTLVAIACCLPPVARALHVAALGQEGWLLVLAASTVPFVVLQLYKSLSRSGASGV</sequence>
<feature type="transmembrane region" description="Helical" evidence="10">
    <location>
        <begin position="88"/>
        <end position="110"/>
    </location>
</feature>
<evidence type="ECO:0000256" key="1">
    <source>
        <dbReference type="ARBA" id="ARBA00004127"/>
    </source>
</evidence>
<dbReference type="InterPro" id="IPR023298">
    <property type="entry name" value="ATPase_P-typ_TM_dom_sf"/>
</dbReference>
<reference evidence="12 13" key="1">
    <citation type="journal article" date="2013" name="J. Bacteriol.">
        <title>Roles of HynAB and Ech, the only two hydrogenases found in the model sulfate reducer Desulfovibrio gigas.</title>
        <authorList>
            <person name="Morais-Silva F.O."/>
            <person name="Santos C.I."/>
            <person name="Rodrigues R."/>
            <person name="Pereira I.A."/>
            <person name="Rodrigues-Pousada C."/>
        </authorList>
    </citation>
    <scope>NUCLEOTIDE SEQUENCE [LARGE SCALE GENOMIC DNA]</scope>
    <source>
        <strain evidence="13">ATCC 19364 / DSM 1382 / NCIMB 9332 / VKM B-1759</strain>
    </source>
</reference>
<dbReference type="InterPro" id="IPR001757">
    <property type="entry name" value="P_typ_ATPase"/>
</dbReference>
<evidence type="ECO:0000256" key="4">
    <source>
        <dbReference type="ARBA" id="ARBA00022741"/>
    </source>
</evidence>
<dbReference type="InterPro" id="IPR006068">
    <property type="entry name" value="ATPase_P-typ_cation-transptr_C"/>
</dbReference>
<dbReference type="PRINTS" id="PR00120">
    <property type="entry name" value="HATPASE"/>
</dbReference>
<feature type="transmembrane region" description="Helical" evidence="10">
    <location>
        <begin position="64"/>
        <end position="82"/>
    </location>
</feature>
<dbReference type="SFLD" id="SFLDG00002">
    <property type="entry name" value="C1.7:_P-type_atpase_like"/>
    <property type="match status" value="1"/>
</dbReference>